<dbReference type="PANTHER" id="PTHR23026">
    <property type="entry name" value="NADPH NITROREDUCTASE"/>
    <property type="match status" value="1"/>
</dbReference>
<keyword evidence="2" id="KW-0288">FMN</keyword>
<dbReference type="Proteomes" id="UP000326018">
    <property type="component" value="Unassembled WGS sequence"/>
</dbReference>
<keyword evidence="3 5" id="KW-0560">Oxidoreductase</keyword>
<dbReference type="SUPFAM" id="SSF55469">
    <property type="entry name" value="FMN-dependent nitroreductase-like"/>
    <property type="match status" value="1"/>
</dbReference>
<dbReference type="InterPro" id="IPR000415">
    <property type="entry name" value="Nitroreductase-like"/>
</dbReference>
<dbReference type="PANTHER" id="PTHR23026:SF90">
    <property type="entry name" value="IODOTYROSINE DEIODINASE 1"/>
    <property type="match status" value="1"/>
</dbReference>
<gene>
    <name evidence="5" type="primary">nfnB</name>
    <name evidence="5" type="ORF">PS712_00557</name>
</gene>
<accession>A0A5E7ADW7</accession>
<protein>
    <submittedName>
        <fullName evidence="5">Nitroreductase NfnB</fullName>
        <ecNumber evidence="5">1.-.-.-</ecNumber>
    </submittedName>
</protein>
<organism evidence="5 6">
    <name type="scientific">Pseudomonas fluorescens</name>
    <dbReference type="NCBI Taxonomy" id="294"/>
    <lineage>
        <taxon>Bacteria</taxon>
        <taxon>Pseudomonadati</taxon>
        <taxon>Pseudomonadota</taxon>
        <taxon>Gammaproteobacteria</taxon>
        <taxon>Pseudomonadales</taxon>
        <taxon>Pseudomonadaceae</taxon>
        <taxon>Pseudomonas</taxon>
    </lineage>
</organism>
<dbReference type="EMBL" id="CABVIB010000002">
    <property type="protein sequence ID" value="VVN73203.1"/>
    <property type="molecule type" value="Genomic_DNA"/>
</dbReference>
<evidence type="ECO:0000259" key="4">
    <source>
        <dbReference type="Pfam" id="PF00881"/>
    </source>
</evidence>
<dbReference type="CDD" id="cd02136">
    <property type="entry name" value="PnbA_NfnB-like"/>
    <property type="match status" value="1"/>
</dbReference>
<dbReference type="Gene3D" id="3.40.109.10">
    <property type="entry name" value="NADH Oxidase"/>
    <property type="match status" value="1"/>
</dbReference>
<keyword evidence="1" id="KW-0285">Flavoprotein</keyword>
<dbReference type="OrthoDB" id="9784375at2"/>
<dbReference type="Pfam" id="PF00881">
    <property type="entry name" value="Nitroreductase"/>
    <property type="match status" value="1"/>
</dbReference>
<evidence type="ECO:0000313" key="5">
    <source>
        <dbReference type="EMBL" id="VVN73203.1"/>
    </source>
</evidence>
<dbReference type="AlphaFoldDB" id="A0A5E7ADW7"/>
<reference evidence="5 6" key="1">
    <citation type="submission" date="2019-09" db="EMBL/GenBank/DDBJ databases">
        <authorList>
            <person name="Chandra G."/>
            <person name="Truman W A."/>
        </authorList>
    </citation>
    <scope>NUCLEOTIDE SEQUENCE [LARGE SCALE GENOMIC DNA]</scope>
    <source>
        <strain evidence="5">PS712</strain>
    </source>
</reference>
<evidence type="ECO:0000256" key="1">
    <source>
        <dbReference type="ARBA" id="ARBA00022630"/>
    </source>
</evidence>
<dbReference type="RefSeq" id="WP_150700861.1">
    <property type="nucleotide sequence ID" value="NZ_CABVIB010000002.1"/>
</dbReference>
<dbReference type="InterPro" id="IPR029479">
    <property type="entry name" value="Nitroreductase"/>
</dbReference>
<dbReference type="InterPro" id="IPR050627">
    <property type="entry name" value="Nitroreductase/BluB"/>
</dbReference>
<evidence type="ECO:0000313" key="6">
    <source>
        <dbReference type="Proteomes" id="UP000326018"/>
    </source>
</evidence>
<sequence>MNPITVQTLEEMMQRRRSCRAFLPQQVDQESVRRLFALAQRSASWCNTQPWQVIVTRGAATERFCAAYAEELKVASPVPDFQFPNEYQGIYQKRRRECAQQLYESIGIAPGDRVASQHQTMRNFSLFGAPHVAIITSDRALSTYGAVDCGGYVANLLLAAEAFGLGAIAQAALASHSSFVRHHFAIDDSRLVVCGVSFGYADLDSPANGFYTKRASTEDTVQWLDN</sequence>
<dbReference type="GO" id="GO:0016491">
    <property type="term" value="F:oxidoreductase activity"/>
    <property type="evidence" value="ECO:0007669"/>
    <property type="project" value="UniProtKB-KW"/>
</dbReference>
<name>A0A5E7ADW7_PSEFL</name>
<evidence type="ECO:0000256" key="3">
    <source>
        <dbReference type="ARBA" id="ARBA00023002"/>
    </source>
</evidence>
<evidence type="ECO:0000256" key="2">
    <source>
        <dbReference type="ARBA" id="ARBA00022643"/>
    </source>
</evidence>
<dbReference type="EC" id="1.-.-.-" evidence="5"/>
<proteinExistence type="predicted"/>
<feature type="domain" description="Nitroreductase" evidence="4">
    <location>
        <begin position="14"/>
        <end position="200"/>
    </location>
</feature>